<dbReference type="AlphaFoldDB" id="A0A382N944"/>
<protein>
    <submittedName>
        <fullName evidence="1">Uncharacterized protein</fullName>
    </submittedName>
</protein>
<dbReference type="EMBL" id="UINC01098503">
    <property type="protein sequence ID" value="SVC57068.1"/>
    <property type="molecule type" value="Genomic_DNA"/>
</dbReference>
<gene>
    <name evidence="1" type="ORF">METZ01_LOCUS309922</name>
</gene>
<feature type="non-terminal residue" evidence="1">
    <location>
        <position position="117"/>
    </location>
</feature>
<sequence length="117" mass="13739">MQRKAITVGFVVFLFLSTGFTSLAAEEENTTYGENWWDVYSRDKNHDGISDLLVWKLYQENRFFEEGEARVFVRYDHHPTDYDVERLVGAGIDVTFRAQYLDLIATTMPREMIFEVV</sequence>
<name>A0A382N944_9ZZZZ</name>
<proteinExistence type="predicted"/>
<organism evidence="1">
    <name type="scientific">marine metagenome</name>
    <dbReference type="NCBI Taxonomy" id="408172"/>
    <lineage>
        <taxon>unclassified sequences</taxon>
        <taxon>metagenomes</taxon>
        <taxon>ecological metagenomes</taxon>
    </lineage>
</organism>
<reference evidence="1" key="1">
    <citation type="submission" date="2018-05" db="EMBL/GenBank/DDBJ databases">
        <authorList>
            <person name="Lanie J.A."/>
            <person name="Ng W.-L."/>
            <person name="Kazmierczak K.M."/>
            <person name="Andrzejewski T.M."/>
            <person name="Davidsen T.M."/>
            <person name="Wayne K.J."/>
            <person name="Tettelin H."/>
            <person name="Glass J.I."/>
            <person name="Rusch D."/>
            <person name="Podicherti R."/>
            <person name="Tsui H.-C.T."/>
            <person name="Winkler M.E."/>
        </authorList>
    </citation>
    <scope>NUCLEOTIDE SEQUENCE</scope>
</reference>
<evidence type="ECO:0000313" key="1">
    <source>
        <dbReference type="EMBL" id="SVC57068.1"/>
    </source>
</evidence>
<accession>A0A382N944</accession>